<evidence type="ECO:0000256" key="6">
    <source>
        <dbReference type="ARBA" id="ARBA00023136"/>
    </source>
</evidence>
<evidence type="ECO:0000256" key="10">
    <source>
        <dbReference type="SAM" id="Phobius"/>
    </source>
</evidence>
<keyword evidence="13" id="KW-1185">Reference proteome</keyword>
<protein>
    <recommendedName>
        <fullName evidence="11">G-protein coupled receptors family 1 profile domain-containing protein</fullName>
    </recommendedName>
</protein>
<feature type="domain" description="G-protein coupled receptors family 1 profile" evidence="11">
    <location>
        <begin position="49"/>
        <end position="289"/>
    </location>
</feature>
<dbReference type="PRINTS" id="PR00237">
    <property type="entry name" value="GPCRRHODOPSN"/>
</dbReference>
<keyword evidence="5" id="KW-0297">G-protein coupled receptor</keyword>
<proteinExistence type="predicted"/>
<evidence type="ECO:0000313" key="13">
    <source>
        <dbReference type="Proteomes" id="UP001159405"/>
    </source>
</evidence>
<feature type="transmembrane region" description="Helical" evidence="10">
    <location>
        <begin position="266"/>
        <end position="284"/>
    </location>
</feature>
<evidence type="ECO:0000256" key="7">
    <source>
        <dbReference type="ARBA" id="ARBA00023170"/>
    </source>
</evidence>
<feature type="transmembrane region" description="Helical" evidence="10">
    <location>
        <begin position="32"/>
        <end position="57"/>
    </location>
</feature>
<keyword evidence="8" id="KW-0325">Glycoprotein</keyword>
<dbReference type="InterPro" id="IPR000276">
    <property type="entry name" value="GPCR_Rhodpsn"/>
</dbReference>
<keyword evidence="2" id="KW-1003">Cell membrane</keyword>
<comment type="subcellular location">
    <subcellularLocation>
        <location evidence="1">Cell membrane</location>
        <topology evidence="1">Multi-pass membrane protein</topology>
    </subcellularLocation>
</comment>
<feature type="transmembrane region" description="Helical" evidence="10">
    <location>
        <begin position="156"/>
        <end position="172"/>
    </location>
</feature>
<evidence type="ECO:0000256" key="4">
    <source>
        <dbReference type="ARBA" id="ARBA00022989"/>
    </source>
</evidence>
<name>A0ABN8S4Y2_9CNID</name>
<evidence type="ECO:0000259" key="11">
    <source>
        <dbReference type="PROSITE" id="PS50262"/>
    </source>
</evidence>
<gene>
    <name evidence="12" type="ORF">PLOB_00033810</name>
</gene>
<keyword evidence="6 10" id="KW-0472">Membrane</keyword>
<dbReference type="PROSITE" id="PS50262">
    <property type="entry name" value="G_PROTEIN_RECEP_F1_2"/>
    <property type="match status" value="1"/>
</dbReference>
<accession>A0ABN8S4Y2</accession>
<comment type="caution">
    <text evidence="12">The sequence shown here is derived from an EMBL/GenBank/DDBJ whole genome shotgun (WGS) entry which is preliminary data.</text>
</comment>
<dbReference type="Pfam" id="PF00001">
    <property type="entry name" value="7tm_1"/>
    <property type="match status" value="1"/>
</dbReference>
<evidence type="ECO:0000256" key="5">
    <source>
        <dbReference type="ARBA" id="ARBA00023040"/>
    </source>
</evidence>
<feature type="transmembrane region" description="Helical" evidence="10">
    <location>
        <begin position="237"/>
        <end position="260"/>
    </location>
</feature>
<reference evidence="12 13" key="1">
    <citation type="submission" date="2022-05" db="EMBL/GenBank/DDBJ databases">
        <authorList>
            <consortium name="Genoscope - CEA"/>
            <person name="William W."/>
        </authorList>
    </citation>
    <scope>NUCLEOTIDE SEQUENCE [LARGE SCALE GENOMIC DNA]</scope>
</reference>
<evidence type="ECO:0000256" key="2">
    <source>
        <dbReference type="ARBA" id="ARBA00022475"/>
    </source>
</evidence>
<dbReference type="InterPro" id="IPR017452">
    <property type="entry name" value="GPCR_Rhodpsn_7TM"/>
</dbReference>
<dbReference type="Gene3D" id="1.20.1070.10">
    <property type="entry name" value="Rhodopsin 7-helix transmembrane proteins"/>
    <property type="match status" value="1"/>
</dbReference>
<feature type="transmembrane region" description="Helical" evidence="10">
    <location>
        <begin position="69"/>
        <end position="97"/>
    </location>
</feature>
<evidence type="ECO:0000256" key="3">
    <source>
        <dbReference type="ARBA" id="ARBA00022692"/>
    </source>
</evidence>
<organism evidence="12 13">
    <name type="scientific">Porites lobata</name>
    <dbReference type="NCBI Taxonomy" id="104759"/>
    <lineage>
        <taxon>Eukaryota</taxon>
        <taxon>Metazoa</taxon>
        <taxon>Cnidaria</taxon>
        <taxon>Anthozoa</taxon>
        <taxon>Hexacorallia</taxon>
        <taxon>Scleractinia</taxon>
        <taxon>Fungiina</taxon>
        <taxon>Poritidae</taxon>
        <taxon>Porites</taxon>
    </lineage>
</organism>
<evidence type="ECO:0000256" key="1">
    <source>
        <dbReference type="ARBA" id="ARBA00004651"/>
    </source>
</evidence>
<evidence type="ECO:0000256" key="9">
    <source>
        <dbReference type="ARBA" id="ARBA00023224"/>
    </source>
</evidence>
<evidence type="ECO:0000256" key="8">
    <source>
        <dbReference type="ARBA" id="ARBA00023180"/>
    </source>
</evidence>
<dbReference type="PANTHER" id="PTHR24246">
    <property type="entry name" value="OLFACTORY RECEPTOR AND ADENOSINE RECEPTOR"/>
    <property type="match status" value="1"/>
</dbReference>
<dbReference type="PANTHER" id="PTHR24246:SF27">
    <property type="entry name" value="ADENOSINE RECEPTOR, ISOFORM A"/>
    <property type="match status" value="1"/>
</dbReference>
<dbReference type="CDD" id="cd00637">
    <property type="entry name" value="7tm_classA_rhodopsin-like"/>
    <property type="match status" value="1"/>
</dbReference>
<keyword evidence="3 10" id="KW-0812">Transmembrane</keyword>
<dbReference type="SUPFAM" id="SSF81321">
    <property type="entry name" value="Family A G protein-coupled receptor-like"/>
    <property type="match status" value="1"/>
</dbReference>
<feature type="non-terminal residue" evidence="12">
    <location>
        <position position="319"/>
    </location>
</feature>
<dbReference type="Proteomes" id="UP001159405">
    <property type="component" value="Unassembled WGS sequence"/>
</dbReference>
<keyword evidence="9" id="KW-0807">Transducer</keyword>
<evidence type="ECO:0000313" key="12">
    <source>
        <dbReference type="EMBL" id="CAH3185969.1"/>
    </source>
</evidence>
<feature type="transmembrane region" description="Helical" evidence="10">
    <location>
        <begin position="117"/>
        <end position="136"/>
    </location>
</feature>
<dbReference type="EMBL" id="CALNXK010000453">
    <property type="protein sequence ID" value="CAH3185969.1"/>
    <property type="molecule type" value="Genomic_DNA"/>
</dbReference>
<feature type="transmembrane region" description="Helical" evidence="10">
    <location>
        <begin position="184"/>
        <end position="203"/>
    </location>
</feature>
<keyword evidence="4 10" id="KW-1133">Transmembrane helix</keyword>
<keyword evidence="7" id="KW-0675">Receptor</keyword>
<sequence length="319" mass="35398">MNSSSSPGSEFITGCEGWIVNSKCTEARAVTVILIIVNIITVPITLSLLNGLVIIAVKRKPQLKTIHVSNIALACLATTDCFMGVIGQPTFIALNIVILQVDGSNTYCFIKKLSNTVVTVLGRAWLLHLTLMFLAINRPYRYTNVVTQTRILRSSAFVWIVALLSTATSFSSNNSLGQLYNGSTIIAVCCAGIIIFCQVVLYYEARSQEKQIAAHHVSEDNRQKFVKEKKALKLTTTVLFFLVLSYSPLIVVNILIRISFIESSCAAHIALAIACFLIILNSLINPTIYCIRRRQFRVAFIEILLRKSNVEAQETEMQM</sequence>